<keyword evidence="2" id="KW-1185">Reference proteome</keyword>
<name>A0ABD0KB87_9CAEN</name>
<dbReference type="AlphaFoldDB" id="A0ABD0KB87"/>
<dbReference type="PANTHER" id="PTHR10704">
    <property type="entry name" value="CARBOHYDRATE SULFOTRANSFERASE"/>
    <property type="match status" value="1"/>
</dbReference>
<proteinExistence type="predicted"/>
<evidence type="ECO:0000313" key="1">
    <source>
        <dbReference type="EMBL" id="KAK7484391.1"/>
    </source>
</evidence>
<dbReference type="EMBL" id="JACVVK020000211">
    <property type="protein sequence ID" value="KAK7484391.1"/>
    <property type="molecule type" value="Genomic_DNA"/>
</dbReference>
<evidence type="ECO:0000313" key="2">
    <source>
        <dbReference type="Proteomes" id="UP001519460"/>
    </source>
</evidence>
<sequence length="417" mass="47793">MMRVSLCQATVALLFMVGAATILYSEHLWLKSRSLGTEQQSGGVDQFSIIPPPTPCDCTEKVSKAVKEAAQARKTIVENNYKDSNTYPKNKKQIIVLSYGRSGSSFTSDIVIQDPRTFFAFEPLYKVIIRYTGSDQIHDLGVLGNDKFAPKPNEKGQLVSPEPYAMVGAPTYANYSMEATQILRYFLTCQFEYLKADDLLNFMFLNRNNTIEFYKCFRDFPKEEAYFPKYLGCLWRLKEVCMSKEFQVVKVIRFPARILRPLLEEFPNLKILYLVRDPRGTLSSEMAILKTYAKTSIKEAAETIRTIRYETIARDAVDAAKRMYNFLELSFTPKIEGYIRHITAAKKDGHNFSTLRKDSWLAANKWRTIATYKNVRAVDSACEDVYDAVGFVKVPRESYLRDLNTSLASRESRMENV</sequence>
<reference evidence="1 2" key="1">
    <citation type="journal article" date="2023" name="Sci. Data">
        <title>Genome assembly of the Korean intertidal mud-creeper Batillaria attramentaria.</title>
        <authorList>
            <person name="Patra A.K."/>
            <person name="Ho P.T."/>
            <person name="Jun S."/>
            <person name="Lee S.J."/>
            <person name="Kim Y."/>
            <person name="Won Y.J."/>
        </authorList>
    </citation>
    <scope>NUCLEOTIDE SEQUENCE [LARGE SCALE GENOMIC DNA]</scope>
    <source>
        <strain evidence="1">Wonlab-2016</strain>
    </source>
</reference>
<dbReference type="PANTHER" id="PTHR10704:SF71">
    <property type="entry name" value="CARBOHYDRATE SULFOTRANSFERASE 1-LIKE"/>
    <property type="match status" value="1"/>
</dbReference>
<dbReference type="Proteomes" id="UP001519460">
    <property type="component" value="Unassembled WGS sequence"/>
</dbReference>
<comment type="caution">
    <text evidence="1">The sequence shown here is derived from an EMBL/GenBank/DDBJ whole genome shotgun (WGS) entry which is preliminary data.</text>
</comment>
<dbReference type="SUPFAM" id="SSF52540">
    <property type="entry name" value="P-loop containing nucleoside triphosphate hydrolases"/>
    <property type="match status" value="1"/>
</dbReference>
<evidence type="ECO:0008006" key="3">
    <source>
        <dbReference type="Google" id="ProtNLM"/>
    </source>
</evidence>
<dbReference type="Gene3D" id="3.40.50.300">
    <property type="entry name" value="P-loop containing nucleotide triphosphate hydrolases"/>
    <property type="match status" value="1"/>
</dbReference>
<protein>
    <recommendedName>
        <fullName evidence="3">Sulfotransferase</fullName>
    </recommendedName>
</protein>
<dbReference type="InterPro" id="IPR051135">
    <property type="entry name" value="Gal/GlcNAc/GalNAc_ST"/>
</dbReference>
<gene>
    <name evidence="1" type="ORF">BaRGS_00024396</name>
</gene>
<accession>A0ABD0KB87</accession>
<dbReference type="InterPro" id="IPR027417">
    <property type="entry name" value="P-loop_NTPase"/>
</dbReference>
<organism evidence="1 2">
    <name type="scientific">Batillaria attramentaria</name>
    <dbReference type="NCBI Taxonomy" id="370345"/>
    <lineage>
        <taxon>Eukaryota</taxon>
        <taxon>Metazoa</taxon>
        <taxon>Spiralia</taxon>
        <taxon>Lophotrochozoa</taxon>
        <taxon>Mollusca</taxon>
        <taxon>Gastropoda</taxon>
        <taxon>Caenogastropoda</taxon>
        <taxon>Sorbeoconcha</taxon>
        <taxon>Cerithioidea</taxon>
        <taxon>Batillariidae</taxon>
        <taxon>Batillaria</taxon>
    </lineage>
</organism>